<dbReference type="Pfam" id="PF07690">
    <property type="entry name" value="MFS_1"/>
    <property type="match status" value="1"/>
</dbReference>
<dbReference type="SUPFAM" id="SSF103473">
    <property type="entry name" value="MFS general substrate transporter"/>
    <property type="match status" value="1"/>
</dbReference>
<dbReference type="InterPro" id="IPR011701">
    <property type="entry name" value="MFS"/>
</dbReference>
<dbReference type="InterPro" id="IPR036259">
    <property type="entry name" value="MFS_trans_sf"/>
</dbReference>
<evidence type="ECO:0000256" key="6">
    <source>
        <dbReference type="SAM" id="Phobius"/>
    </source>
</evidence>
<dbReference type="PANTHER" id="PTHR43385">
    <property type="entry name" value="RIBOFLAVIN TRANSPORTER RIBJ"/>
    <property type="match status" value="1"/>
</dbReference>
<protein>
    <recommendedName>
        <fullName evidence="8">Major facilitator superfamily (MFS) profile domain-containing protein</fullName>
    </recommendedName>
</protein>
<keyword evidence="2" id="KW-0813">Transport</keyword>
<feature type="transmembrane region" description="Helical" evidence="6">
    <location>
        <begin position="80"/>
        <end position="99"/>
    </location>
</feature>
<dbReference type="InterPro" id="IPR052983">
    <property type="entry name" value="MFS_Riboflavin_Transporter"/>
</dbReference>
<dbReference type="EMBL" id="UINC01002687">
    <property type="protein sequence ID" value="SUZ99274.1"/>
    <property type="molecule type" value="Genomic_DNA"/>
</dbReference>
<feature type="transmembrane region" description="Helical" evidence="6">
    <location>
        <begin position="284"/>
        <end position="305"/>
    </location>
</feature>
<organism evidence="7">
    <name type="scientific">marine metagenome</name>
    <dbReference type="NCBI Taxonomy" id="408172"/>
    <lineage>
        <taxon>unclassified sequences</taxon>
        <taxon>metagenomes</taxon>
        <taxon>ecological metagenomes</taxon>
    </lineage>
</organism>
<dbReference type="AlphaFoldDB" id="A0A381S746"/>
<sequence>MTPTGASPWRNKKLWSLAMGETLSWAGLFYVFPVLLLKWKVWFDWGIAELSIGFTLALIASAITGMIAGRIIDRGHSQRLMTFSVIMGALLLSLLPMVTMLWQFYLVWLLIGCCLAGCLYDPCFSYLTRTFQADAKNSIIMITLIAGFASTVSYPLCTLITDLYNWKITVYLLTVILCFIAAPLFWYGTSIQPASSQSLDKDSKISVMKTIKPALSSPVFWGLLTIFAAFSSNQGMIISQIFPLLESREISPGTTVLFASCIGPMQVIARLILFATESFGNRDIPIMAVCLTSLVCLCLSSLALVWGGTSLIIIVIFVIFQGGPYGLFSIVRPVITAEMLGRVNFGLLSSMVGIGSVWGAALAPGIAGSIADRWNYDAVLITTSSITAAGLIVLMVTSRLQKSNPFNIGPMK</sequence>
<evidence type="ECO:0000256" key="3">
    <source>
        <dbReference type="ARBA" id="ARBA00022692"/>
    </source>
</evidence>
<evidence type="ECO:0000256" key="5">
    <source>
        <dbReference type="ARBA" id="ARBA00023136"/>
    </source>
</evidence>
<dbReference type="GO" id="GO:0022857">
    <property type="term" value="F:transmembrane transporter activity"/>
    <property type="evidence" value="ECO:0007669"/>
    <property type="project" value="InterPro"/>
</dbReference>
<feature type="transmembrane region" description="Helical" evidence="6">
    <location>
        <begin position="14"/>
        <end position="36"/>
    </location>
</feature>
<dbReference type="PANTHER" id="PTHR43385:SF1">
    <property type="entry name" value="RIBOFLAVIN TRANSPORTER RIBJ"/>
    <property type="match status" value="1"/>
</dbReference>
<feature type="transmembrane region" description="Helical" evidence="6">
    <location>
        <begin position="210"/>
        <end position="230"/>
    </location>
</feature>
<feature type="transmembrane region" description="Helical" evidence="6">
    <location>
        <begin position="311"/>
        <end position="331"/>
    </location>
</feature>
<comment type="subcellular location">
    <subcellularLocation>
        <location evidence="1">Membrane</location>
        <topology evidence="1">Multi-pass membrane protein</topology>
    </subcellularLocation>
</comment>
<evidence type="ECO:0008006" key="8">
    <source>
        <dbReference type="Google" id="ProtNLM"/>
    </source>
</evidence>
<accession>A0A381S746</accession>
<evidence type="ECO:0000256" key="4">
    <source>
        <dbReference type="ARBA" id="ARBA00022989"/>
    </source>
</evidence>
<feature type="transmembrane region" description="Helical" evidence="6">
    <location>
        <begin position="139"/>
        <end position="156"/>
    </location>
</feature>
<evidence type="ECO:0000256" key="1">
    <source>
        <dbReference type="ARBA" id="ARBA00004141"/>
    </source>
</evidence>
<feature type="transmembrane region" description="Helical" evidence="6">
    <location>
        <begin position="378"/>
        <end position="397"/>
    </location>
</feature>
<evidence type="ECO:0000256" key="2">
    <source>
        <dbReference type="ARBA" id="ARBA00022448"/>
    </source>
</evidence>
<feature type="transmembrane region" description="Helical" evidence="6">
    <location>
        <begin position="105"/>
        <end position="127"/>
    </location>
</feature>
<dbReference type="GO" id="GO:0016020">
    <property type="term" value="C:membrane"/>
    <property type="evidence" value="ECO:0007669"/>
    <property type="project" value="UniProtKB-SubCell"/>
</dbReference>
<gene>
    <name evidence="7" type="ORF">METZ01_LOCUS52128</name>
</gene>
<feature type="transmembrane region" description="Helical" evidence="6">
    <location>
        <begin position="343"/>
        <end position="366"/>
    </location>
</feature>
<feature type="transmembrane region" description="Helical" evidence="6">
    <location>
        <begin position="42"/>
        <end position="68"/>
    </location>
</feature>
<name>A0A381S746_9ZZZZ</name>
<keyword evidence="3 6" id="KW-0812">Transmembrane</keyword>
<feature type="transmembrane region" description="Helical" evidence="6">
    <location>
        <begin position="250"/>
        <end position="272"/>
    </location>
</feature>
<reference evidence="7" key="1">
    <citation type="submission" date="2018-05" db="EMBL/GenBank/DDBJ databases">
        <authorList>
            <person name="Lanie J.A."/>
            <person name="Ng W.-L."/>
            <person name="Kazmierczak K.M."/>
            <person name="Andrzejewski T.M."/>
            <person name="Davidsen T.M."/>
            <person name="Wayne K.J."/>
            <person name="Tettelin H."/>
            <person name="Glass J.I."/>
            <person name="Rusch D."/>
            <person name="Podicherti R."/>
            <person name="Tsui H.-C.T."/>
            <person name="Winkler M.E."/>
        </authorList>
    </citation>
    <scope>NUCLEOTIDE SEQUENCE</scope>
</reference>
<keyword evidence="4 6" id="KW-1133">Transmembrane helix</keyword>
<feature type="transmembrane region" description="Helical" evidence="6">
    <location>
        <begin position="168"/>
        <end position="189"/>
    </location>
</feature>
<dbReference type="Gene3D" id="1.20.1250.20">
    <property type="entry name" value="MFS general substrate transporter like domains"/>
    <property type="match status" value="1"/>
</dbReference>
<evidence type="ECO:0000313" key="7">
    <source>
        <dbReference type="EMBL" id="SUZ99274.1"/>
    </source>
</evidence>
<keyword evidence="5 6" id="KW-0472">Membrane</keyword>
<proteinExistence type="predicted"/>